<keyword evidence="6" id="KW-0378">Hydrolase</keyword>
<evidence type="ECO:0000313" key="15">
    <source>
        <dbReference type="EMBL" id="QDC23056.1"/>
    </source>
</evidence>
<keyword evidence="2" id="KW-0768">Sushi</keyword>
<keyword evidence="7" id="KW-0353">Hemolymph clotting</keyword>
<keyword evidence="1" id="KW-0245">EGF-like domain</keyword>
<dbReference type="InterPro" id="IPR043504">
    <property type="entry name" value="Peptidase_S1_PA_chymotrypsin"/>
</dbReference>
<dbReference type="PANTHER" id="PTHR24252:SF7">
    <property type="entry name" value="HYALIN"/>
    <property type="match status" value="1"/>
</dbReference>
<dbReference type="PROSITE" id="PS00134">
    <property type="entry name" value="TRYPSIN_HIS"/>
    <property type="match status" value="1"/>
</dbReference>
<feature type="chain" id="PRO_5033458941" description="limulus clotting factor C" evidence="13">
    <location>
        <begin position="17"/>
        <end position="297"/>
    </location>
</feature>
<evidence type="ECO:0000256" key="4">
    <source>
        <dbReference type="ARBA" id="ARBA00022729"/>
    </source>
</evidence>
<evidence type="ECO:0000259" key="14">
    <source>
        <dbReference type="PROSITE" id="PS50240"/>
    </source>
</evidence>
<evidence type="ECO:0000256" key="7">
    <source>
        <dbReference type="ARBA" id="ARBA00022820"/>
    </source>
</evidence>
<dbReference type="Pfam" id="PF00089">
    <property type="entry name" value="Trypsin"/>
    <property type="match status" value="1"/>
</dbReference>
<evidence type="ECO:0000256" key="8">
    <source>
        <dbReference type="ARBA" id="ARBA00022825"/>
    </source>
</evidence>
<dbReference type="FunFam" id="2.40.10.10:FF:000120">
    <property type="entry name" value="Putative serine protease"/>
    <property type="match status" value="1"/>
</dbReference>
<evidence type="ECO:0000256" key="6">
    <source>
        <dbReference type="ARBA" id="ARBA00022801"/>
    </source>
</evidence>
<dbReference type="PRINTS" id="PR00722">
    <property type="entry name" value="CHYMOTRYPSIN"/>
</dbReference>
<evidence type="ECO:0000256" key="1">
    <source>
        <dbReference type="ARBA" id="ARBA00022536"/>
    </source>
</evidence>
<dbReference type="AlphaFoldDB" id="A0A4Y5UGE5"/>
<keyword evidence="4 13" id="KW-0732">Signal</keyword>
<dbReference type="EMBL" id="MH766623">
    <property type="protein sequence ID" value="QDC23055.1"/>
    <property type="molecule type" value="mRNA"/>
</dbReference>
<evidence type="ECO:0000256" key="11">
    <source>
        <dbReference type="ARBA" id="ARBA00052079"/>
    </source>
</evidence>
<feature type="signal peptide" evidence="13">
    <location>
        <begin position="1"/>
        <end position="16"/>
    </location>
</feature>
<dbReference type="InterPro" id="IPR001254">
    <property type="entry name" value="Trypsin_dom"/>
</dbReference>
<dbReference type="GO" id="GO:0042381">
    <property type="term" value="P:hemolymph coagulation"/>
    <property type="evidence" value="ECO:0007669"/>
    <property type="project" value="UniProtKB-KW"/>
</dbReference>
<evidence type="ECO:0000256" key="2">
    <source>
        <dbReference type="ARBA" id="ARBA00022659"/>
    </source>
</evidence>
<sequence length="297" mass="32747">MIAAICVLCCLQLIRGIPLEQISEADTRPLCPCGDDDSSLNTRVVGGHAASRHQFPYASSILFRPHFGDRELREFIRSTPFCGGTLITDRHVITAAHCLKERFPEDIAVDVGDYSLKEKRGKQILNSRNLTRFPEYIKTSFHTDIAIVELEHPVQFRSGLMTARLPPPDLDLKPGTTVSVYGWGRLSYYGDHPDVLNSVDLPVVDSKQCQPKFVSRIEPAMICAGGQKGKDACIGDSGSGLVVRLDNKFVLCGVVSFGRRCALPDVPGVYTRVSSFVDWILKQTQSASCRPCVYGKS</sequence>
<dbReference type="GO" id="GO:0030246">
    <property type="term" value="F:carbohydrate binding"/>
    <property type="evidence" value="ECO:0007669"/>
    <property type="project" value="UniProtKB-KW"/>
</dbReference>
<dbReference type="SUPFAM" id="SSF50494">
    <property type="entry name" value="Trypsin-like serine proteases"/>
    <property type="match status" value="1"/>
</dbReference>
<dbReference type="CDD" id="cd00190">
    <property type="entry name" value="Tryp_SPc"/>
    <property type="match status" value="1"/>
</dbReference>
<keyword evidence="8" id="KW-0720">Serine protease</keyword>
<dbReference type="PANTHER" id="PTHR24252">
    <property type="entry name" value="ACROSIN-RELATED"/>
    <property type="match status" value="1"/>
</dbReference>
<comment type="catalytic activity">
    <reaction evidence="11">
        <text>Selective cleavage of 103-Arg-|-Ser-104 and 124-Ile-|-Ile-125 bonds in Limulus clotting factor B to form activated factor B. Cleavage of -Pro-Arg-|-Xaa- bonds in synthetic substrates.</text>
        <dbReference type="EC" id="3.4.21.84"/>
    </reaction>
</comment>
<proteinExistence type="evidence at transcript level"/>
<organism evidence="15">
    <name type="scientific">Cupiennius salei</name>
    <name type="common">American wandering spider</name>
    <dbReference type="NCBI Taxonomy" id="6928"/>
    <lineage>
        <taxon>Eukaryota</taxon>
        <taxon>Metazoa</taxon>
        <taxon>Ecdysozoa</taxon>
        <taxon>Arthropoda</taxon>
        <taxon>Chelicerata</taxon>
        <taxon>Arachnida</taxon>
        <taxon>Araneae</taxon>
        <taxon>Araneomorphae</taxon>
        <taxon>Entelegynae</taxon>
        <taxon>Lycosoidea</taxon>
        <taxon>Ctenidae</taxon>
        <taxon>Cupiennius</taxon>
    </lineage>
</organism>
<dbReference type="GO" id="GO:0007155">
    <property type="term" value="P:cell adhesion"/>
    <property type="evidence" value="ECO:0007669"/>
    <property type="project" value="UniProtKB-KW"/>
</dbReference>
<dbReference type="InterPro" id="IPR018114">
    <property type="entry name" value="TRYPSIN_HIS"/>
</dbReference>
<evidence type="ECO:0000256" key="9">
    <source>
        <dbReference type="ARBA" id="ARBA00022889"/>
    </source>
</evidence>
<dbReference type="InterPro" id="IPR009003">
    <property type="entry name" value="Peptidase_S1_PA"/>
</dbReference>
<keyword evidence="9" id="KW-0130">Cell adhesion</keyword>
<dbReference type="PROSITE" id="PS50240">
    <property type="entry name" value="TRYPSIN_DOM"/>
    <property type="match status" value="1"/>
</dbReference>
<keyword evidence="3 15" id="KW-0645">Protease</keyword>
<dbReference type="EMBL" id="MH766624">
    <property type="protein sequence ID" value="QDC23056.1"/>
    <property type="molecule type" value="mRNA"/>
</dbReference>
<name>A0A4Y5UGE5_CUPSA</name>
<keyword evidence="5" id="KW-0430">Lectin</keyword>
<dbReference type="GO" id="GO:0004252">
    <property type="term" value="F:serine-type endopeptidase activity"/>
    <property type="evidence" value="ECO:0007669"/>
    <property type="project" value="InterPro"/>
</dbReference>
<evidence type="ECO:0000256" key="13">
    <source>
        <dbReference type="SAM" id="SignalP"/>
    </source>
</evidence>
<evidence type="ECO:0000256" key="3">
    <source>
        <dbReference type="ARBA" id="ARBA00022670"/>
    </source>
</evidence>
<reference evidence="15" key="1">
    <citation type="journal article" date="2019" name="Toxins">
        <title>The dual prey-inactivation strategy of spiders-in-depth venomic analysis of Cupiennius salei.</title>
        <authorList>
            <person name="Kuhn-Nentwig L."/>
            <person name="Langenegger N."/>
            <person name="Heller M."/>
            <person name="Koua D."/>
            <person name="Nentwig W."/>
        </authorList>
    </citation>
    <scope>NUCLEOTIDE SEQUENCE</scope>
    <source>
        <tissue evidence="15">Venom gland</tissue>
    </source>
</reference>
<keyword evidence="10" id="KW-1015">Disulfide bond</keyword>
<dbReference type="Gene3D" id="2.40.10.10">
    <property type="entry name" value="Trypsin-like serine proteases"/>
    <property type="match status" value="1"/>
</dbReference>
<accession>A0A4Y5UGE5</accession>
<dbReference type="EMBL" id="MH766625">
    <property type="protein sequence ID" value="QDC23057.1"/>
    <property type="molecule type" value="mRNA"/>
</dbReference>
<evidence type="ECO:0000256" key="5">
    <source>
        <dbReference type="ARBA" id="ARBA00022734"/>
    </source>
</evidence>
<dbReference type="SMART" id="SM00020">
    <property type="entry name" value="Tryp_SPc"/>
    <property type="match status" value="1"/>
</dbReference>
<dbReference type="GO" id="GO:0006508">
    <property type="term" value="P:proteolysis"/>
    <property type="evidence" value="ECO:0007669"/>
    <property type="project" value="UniProtKB-KW"/>
</dbReference>
<evidence type="ECO:0000256" key="12">
    <source>
        <dbReference type="ARBA" id="ARBA00066707"/>
    </source>
</evidence>
<evidence type="ECO:0000256" key="10">
    <source>
        <dbReference type="ARBA" id="ARBA00023157"/>
    </source>
</evidence>
<dbReference type="EC" id="3.4.21.84" evidence="12"/>
<dbReference type="InterPro" id="IPR001314">
    <property type="entry name" value="Peptidase_S1A"/>
</dbReference>
<feature type="domain" description="Peptidase S1" evidence="14">
    <location>
        <begin position="44"/>
        <end position="285"/>
    </location>
</feature>
<protein>
    <recommendedName>
        <fullName evidence="12">limulus clotting factor C</fullName>
        <ecNumber evidence="12">3.4.21.84</ecNumber>
    </recommendedName>
</protein>